<dbReference type="AlphaFoldDB" id="A0AA40C6H8"/>
<name>A0AA40C6H8_9PEZI</name>
<comment type="caution">
    <text evidence="1">The sequence shown here is derived from an EMBL/GenBank/DDBJ whole genome shotgun (WGS) entry which is preliminary data.</text>
</comment>
<organism evidence="1 2">
    <name type="scientific">Immersiella caudata</name>
    <dbReference type="NCBI Taxonomy" id="314043"/>
    <lineage>
        <taxon>Eukaryota</taxon>
        <taxon>Fungi</taxon>
        <taxon>Dikarya</taxon>
        <taxon>Ascomycota</taxon>
        <taxon>Pezizomycotina</taxon>
        <taxon>Sordariomycetes</taxon>
        <taxon>Sordariomycetidae</taxon>
        <taxon>Sordariales</taxon>
        <taxon>Lasiosphaeriaceae</taxon>
        <taxon>Immersiella</taxon>
    </lineage>
</organism>
<proteinExistence type="predicted"/>
<gene>
    <name evidence="1" type="ORF">B0T14DRAFT_135075</name>
</gene>
<accession>A0AA40C6H8</accession>
<evidence type="ECO:0000313" key="1">
    <source>
        <dbReference type="EMBL" id="KAK0627351.1"/>
    </source>
</evidence>
<reference evidence="1" key="1">
    <citation type="submission" date="2023-06" db="EMBL/GenBank/DDBJ databases">
        <title>Genome-scale phylogeny and comparative genomics of the fungal order Sordariales.</title>
        <authorList>
            <consortium name="Lawrence Berkeley National Laboratory"/>
            <person name="Hensen N."/>
            <person name="Bonometti L."/>
            <person name="Westerberg I."/>
            <person name="Brannstrom I.O."/>
            <person name="Guillou S."/>
            <person name="Cros-Aarteil S."/>
            <person name="Calhoun S."/>
            <person name="Haridas S."/>
            <person name="Kuo A."/>
            <person name="Mondo S."/>
            <person name="Pangilinan J."/>
            <person name="Riley R."/>
            <person name="Labutti K."/>
            <person name="Andreopoulos B."/>
            <person name="Lipzen A."/>
            <person name="Chen C."/>
            <person name="Yanf M."/>
            <person name="Daum C."/>
            <person name="Ng V."/>
            <person name="Clum A."/>
            <person name="Steindorff A."/>
            <person name="Ohm R."/>
            <person name="Martin F."/>
            <person name="Silar P."/>
            <person name="Natvig D."/>
            <person name="Lalanne C."/>
            <person name="Gautier V."/>
            <person name="Ament-Velasquez S.L."/>
            <person name="Kruys A."/>
            <person name="Hutchinson M.I."/>
            <person name="Powell A.J."/>
            <person name="Barry K."/>
            <person name="Miller A.N."/>
            <person name="Grigoriev I.V."/>
            <person name="Debuchy R."/>
            <person name="Gladieux P."/>
            <person name="Thoren M.H."/>
            <person name="Johannesson H."/>
        </authorList>
    </citation>
    <scope>NUCLEOTIDE SEQUENCE</scope>
    <source>
        <strain evidence="1">CBS 606.72</strain>
    </source>
</reference>
<dbReference type="EMBL" id="JAULSU010000002">
    <property type="protein sequence ID" value="KAK0627351.1"/>
    <property type="molecule type" value="Genomic_DNA"/>
</dbReference>
<protein>
    <submittedName>
        <fullName evidence="1">Uncharacterized protein</fullName>
    </submittedName>
</protein>
<evidence type="ECO:0000313" key="2">
    <source>
        <dbReference type="Proteomes" id="UP001175000"/>
    </source>
</evidence>
<sequence>MHIWSEPWGKDTLVEFLHCLKILYDPRGVGLLNWAVDVNDLVSIESLDPMDVKLAPRHSFTETLSQLHSVYLVVHTAVDRQCEGLRSGGYSRDVFFNRSLPILGTAPTFEVLPRDPRSIARDLRRTYIGWDRGQRAFGQLQDLFKTWGAKPTDIQYRLLIGACASQFLYMIRGQTPAGDTVPIRAIVKEVLAKEDEYWKWLGKGGKSFLAADSLFPNITWPPLQTPYEDLQAAP</sequence>
<keyword evidence="2" id="KW-1185">Reference proteome</keyword>
<dbReference type="Proteomes" id="UP001175000">
    <property type="component" value="Unassembled WGS sequence"/>
</dbReference>